<keyword evidence="9" id="KW-1185">Reference proteome</keyword>
<evidence type="ECO:0000256" key="4">
    <source>
        <dbReference type="ARBA" id="ARBA00023235"/>
    </source>
</evidence>
<dbReference type="PANTHER" id="PTHR45779">
    <property type="entry name" value="PEPTIDYLPROLYL ISOMERASE"/>
    <property type="match status" value="1"/>
</dbReference>
<dbReference type="Gene3D" id="3.10.50.40">
    <property type="match status" value="2"/>
</dbReference>
<dbReference type="PANTHER" id="PTHR45779:SF7">
    <property type="entry name" value="PEPTIDYLPROLYL ISOMERASE"/>
    <property type="match status" value="1"/>
</dbReference>
<dbReference type="Pfam" id="PF00254">
    <property type="entry name" value="FKBP_C"/>
    <property type="match status" value="2"/>
</dbReference>
<dbReference type="SUPFAM" id="SSF54534">
    <property type="entry name" value="FKBP-like"/>
    <property type="match status" value="2"/>
</dbReference>
<dbReference type="Proteomes" id="UP000807371">
    <property type="component" value="Unassembled WGS sequence"/>
</dbReference>
<feature type="domain" description="PPIase FKBP-type" evidence="7">
    <location>
        <begin position="98"/>
        <end position="188"/>
    </location>
</feature>
<feature type="compositionally biased region" description="Basic and acidic residues" evidence="6">
    <location>
        <begin position="21"/>
        <end position="34"/>
    </location>
</feature>
<dbReference type="RefSeq" id="WP_197987790.1">
    <property type="nucleotide sequence ID" value="NZ_JACYXC010000001.1"/>
</dbReference>
<keyword evidence="3 5" id="KW-0697">Rotamase</keyword>
<dbReference type="EMBL" id="JACYXC010000001">
    <property type="protein sequence ID" value="MBH5334050.1"/>
    <property type="molecule type" value="Genomic_DNA"/>
</dbReference>
<evidence type="ECO:0000313" key="8">
    <source>
        <dbReference type="EMBL" id="MBH5334050.1"/>
    </source>
</evidence>
<comment type="catalytic activity">
    <reaction evidence="1 5">
        <text>[protein]-peptidylproline (omega=180) = [protein]-peptidylproline (omega=0)</text>
        <dbReference type="Rhea" id="RHEA:16237"/>
        <dbReference type="Rhea" id="RHEA-COMP:10747"/>
        <dbReference type="Rhea" id="RHEA-COMP:10748"/>
        <dbReference type="ChEBI" id="CHEBI:83833"/>
        <dbReference type="ChEBI" id="CHEBI:83834"/>
        <dbReference type="EC" id="5.2.1.8"/>
    </reaction>
</comment>
<dbReference type="PROSITE" id="PS51257">
    <property type="entry name" value="PROKAR_LIPOPROTEIN"/>
    <property type="match status" value="1"/>
</dbReference>
<dbReference type="InterPro" id="IPR044609">
    <property type="entry name" value="FKBP2/11"/>
</dbReference>
<evidence type="ECO:0000259" key="7">
    <source>
        <dbReference type="PROSITE" id="PS50059"/>
    </source>
</evidence>
<organism evidence="8 9">
    <name type="scientific">Streptomyces pactum</name>
    <dbReference type="NCBI Taxonomy" id="68249"/>
    <lineage>
        <taxon>Bacteria</taxon>
        <taxon>Bacillati</taxon>
        <taxon>Actinomycetota</taxon>
        <taxon>Actinomycetes</taxon>
        <taxon>Kitasatosporales</taxon>
        <taxon>Streptomycetaceae</taxon>
        <taxon>Streptomyces</taxon>
    </lineage>
</organism>
<evidence type="ECO:0000256" key="1">
    <source>
        <dbReference type="ARBA" id="ARBA00000971"/>
    </source>
</evidence>
<name>A0ABS0NFS8_9ACTN</name>
<comment type="caution">
    <text evidence="8">The sequence shown here is derived from an EMBL/GenBank/DDBJ whole genome shotgun (WGS) entry which is preliminary data.</text>
</comment>
<sequence>MRRRSVLLAVPAGLLALAGCGDDKSGSEKGDKASPSEPTGQTPSAPPTGKIVDGPLPELTGGTKFGEKPKVAKGPGEPSADLAVKTLIAGRGVTVAKGDYLQVNYLGQIWKTAKVFDNSYDQGKPAIFQIGTGQVIPGWDQGLVGRKAGSRVQLAIPPELGYGKQGQPQAGIKGDDTMVFVVDVIDTFGATASAQGDKVAQDNIDLPKVGDNTDGKAPSITVPKTDAPKKLVSNYVIEGDGAEVKESDSVLVQYKGVLWDGGKEFDSSYSRKQLAQFSLQQVVKGWSQGLTGKKVGSRVLVVVPPDLGYGKQEQQGIPANSTLVFSVDILAAL</sequence>
<evidence type="ECO:0000256" key="5">
    <source>
        <dbReference type="PROSITE-ProRule" id="PRU00277"/>
    </source>
</evidence>
<protein>
    <recommendedName>
        <fullName evidence="2 5">peptidylprolyl isomerase</fullName>
        <ecNumber evidence="2 5">5.2.1.8</ecNumber>
    </recommendedName>
</protein>
<evidence type="ECO:0000256" key="2">
    <source>
        <dbReference type="ARBA" id="ARBA00013194"/>
    </source>
</evidence>
<dbReference type="PROSITE" id="PS50059">
    <property type="entry name" value="FKBP_PPIASE"/>
    <property type="match status" value="2"/>
</dbReference>
<dbReference type="InterPro" id="IPR046357">
    <property type="entry name" value="PPIase_dom_sf"/>
</dbReference>
<keyword evidence="4 5" id="KW-0413">Isomerase</keyword>
<feature type="region of interest" description="Disordered" evidence="6">
    <location>
        <begin position="19"/>
        <end position="77"/>
    </location>
</feature>
<dbReference type="InterPro" id="IPR001179">
    <property type="entry name" value="PPIase_FKBP_dom"/>
</dbReference>
<dbReference type="EC" id="5.2.1.8" evidence="2 5"/>
<dbReference type="GO" id="GO:0016853">
    <property type="term" value="F:isomerase activity"/>
    <property type="evidence" value="ECO:0007669"/>
    <property type="project" value="UniProtKB-KW"/>
</dbReference>
<reference evidence="8 9" key="1">
    <citation type="submission" date="2020-09" db="EMBL/GenBank/DDBJ databases">
        <title>Biosynthesis of the nuclear factor of activated T cells inhibitor NFAT-133 and its congeners in Streptomyces pactum.</title>
        <authorList>
            <person name="Zhou W."/>
            <person name="Posri P."/>
            <person name="Abugrain M.E."/>
            <person name="Weisberg A.J."/>
            <person name="Chang J.H."/>
            <person name="Mahmud T."/>
        </authorList>
    </citation>
    <scope>NUCLEOTIDE SEQUENCE [LARGE SCALE GENOMIC DNA]</scope>
    <source>
        <strain evidence="8 9">ATCC 27456</strain>
    </source>
</reference>
<proteinExistence type="predicted"/>
<feature type="domain" description="PPIase FKBP-type" evidence="7">
    <location>
        <begin position="247"/>
        <end position="333"/>
    </location>
</feature>
<gene>
    <name evidence="8" type="ORF">IHE55_04225</name>
</gene>
<accession>A0ABS0NFS8</accession>
<evidence type="ECO:0000256" key="3">
    <source>
        <dbReference type="ARBA" id="ARBA00023110"/>
    </source>
</evidence>
<evidence type="ECO:0000256" key="6">
    <source>
        <dbReference type="SAM" id="MobiDB-lite"/>
    </source>
</evidence>
<evidence type="ECO:0000313" key="9">
    <source>
        <dbReference type="Proteomes" id="UP000807371"/>
    </source>
</evidence>